<keyword evidence="3" id="KW-1185">Reference proteome</keyword>
<organism evidence="2 3">
    <name type="scientific">Cetraspora pellucida</name>
    <dbReference type="NCBI Taxonomy" id="1433469"/>
    <lineage>
        <taxon>Eukaryota</taxon>
        <taxon>Fungi</taxon>
        <taxon>Fungi incertae sedis</taxon>
        <taxon>Mucoromycota</taxon>
        <taxon>Glomeromycotina</taxon>
        <taxon>Glomeromycetes</taxon>
        <taxon>Diversisporales</taxon>
        <taxon>Gigasporaceae</taxon>
        <taxon>Cetraspora</taxon>
    </lineage>
</organism>
<dbReference type="Proteomes" id="UP000789759">
    <property type="component" value="Unassembled WGS sequence"/>
</dbReference>
<proteinExistence type="predicted"/>
<feature type="region of interest" description="Disordered" evidence="1">
    <location>
        <begin position="1"/>
        <end position="69"/>
    </location>
</feature>
<sequence>MSATPLESLDEHSEEDDESNNDGDNDYNDKGDDNFNNEYEHNVDLDENEDDQTDQDNVNHGNTEFRDLTDNKKPYYLAKIYPIICYLCGSPSVSNEKVTSRNMRPVCNKCVGMDDSKKCYGQKPARESNAKKSCT</sequence>
<feature type="compositionally biased region" description="Acidic residues" evidence="1">
    <location>
        <begin position="45"/>
        <end position="54"/>
    </location>
</feature>
<feature type="compositionally biased region" description="Basic and acidic residues" evidence="1">
    <location>
        <begin position="27"/>
        <end position="44"/>
    </location>
</feature>
<gene>
    <name evidence="2" type="ORF">CPELLU_LOCUS16029</name>
</gene>
<comment type="caution">
    <text evidence="2">The sequence shown here is derived from an EMBL/GenBank/DDBJ whole genome shotgun (WGS) entry which is preliminary data.</text>
</comment>
<evidence type="ECO:0000313" key="3">
    <source>
        <dbReference type="Proteomes" id="UP000789759"/>
    </source>
</evidence>
<dbReference type="AlphaFoldDB" id="A0A9N9JBF5"/>
<protein>
    <submittedName>
        <fullName evidence="2">6943_t:CDS:1</fullName>
    </submittedName>
</protein>
<feature type="compositionally biased region" description="Acidic residues" evidence="1">
    <location>
        <begin position="12"/>
        <end position="26"/>
    </location>
</feature>
<dbReference type="EMBL" id="CAJVQA010022525">
    <property type="protein sequence ID" value="CAG8774232.1"/>
    <property type="molecule type" value="Genomic_DNA"/>
</dbReference>
<accession>A0A9N9JBF5</accession>
<name>A0A9N9JBF5_9GLOM</name>
<evidence type="ECO:0000313" key="2">
    <source>
        <dbReference type="EMBL" id="CAG8774232.1"/>
    </source>
</evidence>
<reference evidence="2" key="1">
    <citation type="submission" date="2021-06" db="EMBL/GenBank/DDBJ databases">
        <authorList>
            <person name="Kallberg Y."/>
            <person name="Tangrot J."/>
            <person name="Rosling A."/>
        </authorList>
    </citation>
    <scope>NUCLEOTIDE SEQUENCE</scope>
    <source>
        <strain evidence="2">FL966</strain>
    </source>
</reference>
<evidence type="ECO:0000256" key="1">
    <source>
        <dbReference type="SAM" id="MobiDB-lite"/>
    </source>
</evidence>